<gene>
    <name evidence="1" type="ORF">LPTSP3_g12000</name>
</gene>
<dbReference type="EMBL" id="AP025028">
    <property type="protein sequence ID" value="BDA78270.1"/>
    <property type="molecule type" value="Genomic_DNA"/>
</dbReference>
<name>A0ABN6KEJ5_9LEPT</name>
<protein>
    <recommendedName>
        <fullName evidence="3">Lipoprotein</fullName>
    </recommendedName>
</protein>
<accession>A0ABN6KEJ5</accession>
<evidence type="ECO:0000313" key="1">
    <source>
        <dbReference type="EMBL" id="BDA78270.1"/>
    </source>
</evidence>
<organism evidence="1 2">
    <name type="scientific">Leptospira kobayashii</name>
    <dbReference type="NCBI Taxonomy" id="1917830"/>
    <lineage>
        <taxon>Bacteria</taxon>
        <taxon>Pseudomonadati</taxon>
        <taxon>Spirochaetota</taxon>
        <taxon>Spirochaetia</taxon>
        <taxon>Leptospirales</taxon>
        <taxon>Leptospiraceae</taxon>
        <taxon>Leptospira</taxon>
    </lineage>
</organism>
<evidence type="ECO:0000313" key="2">
    <source>
        <dbReference type="Proteomes" id="UP000245263"/>
    </source>
</evidence>
<dbReference type="Proteomes" id="UP000245263">
    <property type="component" value="Chromosome 1"/>
</dbReference>
<keyword evidence="2" id="KW-1185">Reference proteome</keyword>
<sequence length="251" mass="26215">MKQLSIISLLTLTLFAFHCAELKKKKDKDNTGFALLALAGSVACPTSAVSSPSNGTSFDFTQCKGDASAALKVAGFTGTNVVLSGGVVGTGTSSTIVADSSRLSNLGGEKKATIQLTYNLSASDSYLEVVMPSTTSLVGPTFQLTPTEIKKKNVLGATSALGGTPGLWASSVAQDKTICIEVHNENGAHMFGWQGTCANVNRGSYEFQEEAVTGYDFSGDRVSFRLNKVNIKSIIIYSSTIGTAGLVRTSD</sequence>
<dbReference type="RefSeq" id="WP_109018710.1">
    <property type="nucleotide sequence ID" value="NZ_AP025028.1"/>
</dbReference>
<reference evidence="1 2" key="1">
    <citation type="submission" date="2021-08" db="EMBL/GenBank/DDBJ databases">
        <title>Complete genome sequence of Leptospira kobayashii strain E30.</title>
        <authorList>
            <person name="Nakao R."/>
            <person name="Nakamura S."/>
            <person name="Masuzawa T."/>
            <person name="Koizumi N."/>
        </authorList>
    </citation>
    <scope>NUCLEOTIDE SEQUENCE [LARGE SCALE GENOMIC DNA]</scope>
    <source>
        <strain evidence="1 2">E30</strain>
    </source>
</reference>
<evidence type="ECO:0008006" key="3">
    <source>
        <dbReference type="Google" id="ProtNLM"/>
    </source>
</evidence>
<proteinExistence type="predicted"/>